<evidence type="ECO:0000259" key="8">
    <source>
        <dbReference type="Pfam" id="PF01728"/>
    </source>
</evidence>
<dbReference type="InterPro" id="IPR050082">
    <property type="entry name" value="RNA_methyltr_RlmE"/>
</dbReference>
<keyword evidence="3" id="KW-0489">Methyltransferase</keyword>
<dbReference type="InterPro" id="IPR015507">
    <property type="entry name" value="rRNA-MeTfrase_E"/>
</dbReference>
<dbReference type="PIRSF" id="PIRSF005461">
    <property type="entry name" value="23S_rRNA_mtase"/>
    <property type="match status" value="1"/>
</dbReference>
<dbReference type="EMBL" id="VCGU01000010">
    <property type="protein sequence ID" value="TRY68560.1"/>
    <property type="molecule type" value="Genomic_DNA"/>
</dbReference>
<dbReference type="AlphaFoldDB" id="A0A553NT10"/>
<dbReference type="STRING" id="6832.A0A553NT10"/>
<organism evidence="9 10">
    <name type="scientific">Tigriopus californicus</name>
    <name type="common">Marine copepod</name>
    <dbReference type="NCBI Taxonomy" id="6832"/>
    <lineage>
        <taxon>Eukaryota</taxon>
        <taxon>Metazoa</taxon>
        <taxon>Ecdysozoa</taxon>
        <taxon>Arthropoda</taxon>
        <taxon>Crustacea</taxon>
        <taxon>Multicrustacea</taxon>
        <taxon>Hexanauplia</taxon>
        <taxon>Copepoda</taxon>
        <taxon>Harpacticoida</taxon>
        <taxon>Harpacticidae</taxon>
        <taxon>Tigriopus</taxon>
    </lineage>
</organism>
<feature type="domain" description="Ribosomal RNA methyltransferase FtsJ" evidence="8">
    <location>
        <begin position="46"/>
        <end position="230"/>
    </location>
</feature>
<feature type="active site" description="Proton acceptor" evidence="7">
    <location>
        <position position="189"/>
    </location>
</feature>
<evidence type="ECO:0000256" key="6">
    <source>
        <dbReference type="ARBA" id="ARBA00041184"/>
    </source>
</evidence>
<dbReference type="PANTHER" id="PTHR10920">
    <property type="entry name" value="RIBOSOMAL RNA METHYLTRANSFERASE"/>
    <property type="match status" value="1"/>
</dbReference>
<dbReference type="HAMAP" id="MF_01547">
    <property type="entry name" value="RNA_methyltr_E"/>
    <property type="match status" value="1"/>
</dbReference>
<evidence type="ECO:0000256" key="5">
    <source>
        <dbReference type="ARBA" id="ARBA00022691"/>
    </source>
</evidence>
<keyword evidence="10" id="KW-1185">Reference proteome</keyword>
<dbReference type="InterPro" id="IPR002877">
    <property type="entry name" value="RNA_MeTrfase_FtsJ_dom"/>
</dbReference>
<dbReference type="InterPro" id="IPR029063">
    <property type="entry name" value="SAM-dependent_MTases_sf"/>
</dbReference>
<keyword evidence="4" id="KW-0808">Transferase</keyword>
<gene>
    <name evidence="9" type="ORF">TCAL_16532</name>
</gene>
<sequence>MKVRAAALRAFHTSAGPLAAQSGSSNRWRHRQATDPFVAQAHAQGYRARSAFKLLDIQSRFRLLKPGQLVIECGCAPGAWSQVAAPLINAGGHYASDRPNGQLIGCDLLPVSPLPGVTFLAGADFTHDTVQTQIRDMMSSPAADVVLSDMAPNASGHGFHDHEALIQLAYAALKFGLAHGRVGSHFLCKIWSGAREEAFIANLQRFYRVVHTVKPKSSRSDSAEKFLLALDCLGIKRKAPA</sequence>
<dbReference type="GO" id="GO:0008650">
    <property type="term" value="F:rRNA (uridine-2'-O-)-methyltransferase activity"/>
    <property type="evidence" value="ECO:0007669"/>
    <property type="project" value="TreeGrafter"/>
</dbReference>
<evidence type="ECO:0000313" key="10">
    <source>
        <dbReference type="Proteomes" id="UP000318571"/>
    </source>
</evidence>
<proteinExistence type="inferred from homology"/>
<dbReference type="Gene3D" id="3.40.50.150">
    <property type="entry name" value="Vaccinia Virus protein VP39"/>
    <property type="match status" value="1"/>
</dbReference>
<dbReference type="PANTHER" id="PTHR10920:SF18">
    <property type="entry name" value="RRNA METHYLTRANSFERASE 2, MITOCHONDRIAL"/>
    <property type="match status" value="1"/>
</dbReference>
<accession>A0A553NT10</accession>
<evidence type="ECO:0000313" key="9">
    <source>
        <dbReference type="EMBL" id="TRY68560.1"/>
    </source>
</evidence>
<evidence type="ECO:0000256" key="7">
    <source>
        <dbReference type="PIRSR" id="PIRSR005461-1"/>
    </source>
</evidence>
<evidence type="ECO:0000256" key="3">
    <source>
        <dbReference type="ARBA" id="ARBA00022603"/>
    </source>
</evidence>
<protein>
    <recommendedName>
        <fullName evidence="6">rRNA methyltransferase 2, mitochondrial</fullName>
    </recommendedName>
</protein>
<comment type="caution">
    <text evidence="9">The sequence shown here is derived from an EMBL/GenBank/DDBJ whole genome shotgun (WGS) entry which is preliminary data.</text>
</comment>
<dbReference type="OMA" id="HRQTDHL"/>
<keyword evidence="5 7" id="KW-0949">S-adenosyl-L-methionine</keyword>
<evidence type="ECO:0000256" key="4">
    <source>
        <dbReference type="ARBA" id="ARBA00022679"/>
    </source>
</evidence>
<comment type="similarity">
    <text evidence="1">Belongs to the class I-like SAM-binding methyltransferase superfamily. RNA methyltransferase RlmE family.</text>
</comment>
<keyword evidence="2" id="KW-0698">rRNA processing</keyword>
<dbReference type="Pfam" id="PF01728">
    <property type="entry name" value="FtsJ"/>
    <property type="match status" value="1"/>
</dbReference>
<dbReference type="Proteomes" id="UP000318571">
    <property type="component" value="Chromosome 1"/>
</dbReference>
<reference evidence="9 10" key="1">
    <citation type="journal article" date="2018" name="Nat. Ecol. Evol.">
        <title>Genomic signatures of mitonuclear coevolution across populations of Tigriopus californicus.</title>
        <authorList>
            <person name="Barreto F.S."/>
            <person name="Watson E.T."/>
            <person name="Lima T.G."/>
            <person name="Willett C.S."/>
            <person name="Edmands S."/>
            <person name="Li W."/>
            <person name="Burton R.S."/>
        </authorList>
    </citation>
    <scope>NUCLEOTIDE SEQUENCE [LARGE SCALE GENOMIC DNA]</scope>
    <source>
        <strain evidence="9 10">San Diego</strain>
    </source>
</reference>
<evidence type="ECO:0000256" key="2">
    <source>
        <dbReference type="ARBA" id="ARBA00022552"/>
    </source>
</evidence>
<dbReference type="SUPFAM" id="SSF53335">
    <property type="entry name" value="S-adenosyl-L-methionine-dependent methyltransferases"/>
    <property type="match status" value="1"/>
</dbReference>
<evidence type="ECO:0000256" key="1">
    <source>
        <dbReference type="ARBA" id="ARBA00009258"/>
    </source>
</evidence>
<name>A0A553NT10_TIGCA</name>